<evidence type="ECO:0000313" key="1">
    <source>
        <dbReference type="EMBL" id="EFC39773.1"/>
    </source>
</evidence>
<sequence>MYNRNQKSRLEKLANDNFFIILKLLGEDFLGLVVALSKSLPEKRLLQLIKMNKGGFIRNEEQLQLLESLVSNNSNFELQDCSLSMVNSYTINEVDFLTRFGSVLFLGNVILGSPYEMLKLLDSNSLIQNIEFNGCGFIHNLDLSGELFSFSPYLESINILTSDTEFFKSAFKDINILDHTDLKKVIVLKLEFPLVESDEFIRKIRPHLQDIQILKSDPPAVWYNQMTKLYVRNFAELQSRKCKAEEVEQITFQEFSLEATKSETYHFDCVNQVIVKDITIQPNLTLKSLLENLFKLFPKCKHLVITEKIAMLDIVNSHISARTLEKITIMYSKETPAAYRANLQYYLKHNLCEVELIPMIELDSFQFGRYEIQEETLPLMRKLTNLYYQIENNAVGAEKASLMIELLKGIKERTDKGVRKRYNSIIGKTNEDKLDEIKGNIEEIKLLIGAEQCEQAFELVEIVEYSLLLNDNSEEALAAISNSFELLENQWNQMKRYVEQIFDINFKDTQFGEDSSQLESEYMDSSEEEEVIIEEDDFQDSDEFETIQDTMIETE</sequence>
<dbReference type="InParanoid" id="D2VTS2"/>
<dbReference type="EMBL" id="GG738897">
    <property type="protein sequence ID" value="EFC39773.1"/>
    <property type="molecule type" value="Genomic_DNA"/>
</dbReference>
<dbReference type="GeneID" id="8854301"/>
<dbReference type="VEuPathDB" id="AmoebaDB:NAEGRDRAFT_72404"/>
<protein>
    <submittedName>
        <fullName evidence="1">Predicted protein</fullName>
    </submittedName>
</protein>
<accession>D2VTS2</accession>
<dbReference type="RefSeq" id="XP_002672517.1">
    <property type="nucleotide sequence ID" value="XM_002672471.1"/>
</dbReference>
<evidence type="ECO:0000313" key="2">
    <source>
        <dbReference type="Proteomes" id="UP000006671"/>
    </source>
</evidence>
<proteinExistence type="predicted"/>
<dbReference type="AlphaFoldDB" id="D2VTS2"/>
<reference evidence="1 2" key="1">
    <citation type="journal article" date="2010" name="Cell">
        <title>The genome of Naegleria gruberi illuminates early eukaryotic versatility.</title>
        <authorList>
            <person name="Fritz-Laylin L.K."/>
            <person name="Prochnik S.E."/>
            <person name="Ginger M.L."/>
            <person name="Dacks J.B."/>
            <person name="Carpenter M.L."/>
            <person name="Field M.C."/>
            <person name="Kuo A."/>
            <person name="Paredez A."/>
            <person name="Chapman J."/>
            <person name="Pham J."/>
            <person name="Shu S."/>
            <person name="Neupane R."/>
            <person name="Cipriano M."/>
            <person name="Mancuso J."/>
            <person name="Tu H."/>
            <person name="Salamov A."/>
            <person name="Lindquist E."/>
            <person name="Shapiro H."/>
            <person name="Lucas S."/>
            <person name="Grigoriev I.V."/>
            <person name="Cande W.Z."/>
            <person name="Fulton C."/>
            <person name="Rokhsar D.S."/>
            <person name="Dawson S.C."/>
        </authorList>
    </citation>
    <scope>NUCLEOTIDE SEQUENCE [LARGE SCALE GENOMIC DNA]</scope>
    <source>
        <strain evidence="1 2">NEG-M</strain>
    </source>
</reference>
<organism evidence="2">
    <name type="scientific">Naegleria gruberi</name>
    <name type="common">Amoeba</name>
    <dbReference type="NCBI Taxonomy" id="5762"/>
    <lineage>
        <taxon>Eukaryota</taxon>
        <taxon>Discoba</taxon>
        <taxon>Heterolobosea</taxon>
        <taxon>Tetramitia</taxon>
        <taxon>Eutetramitia</taxon>
        <taxon>Vahlkampfiidae</taxon>
        <taxon>Naegleria</taxon>
    </lineage>
</organism>
<keyword evidence="2" id="KW-1185">Reference proteome</keyword>
<gene>
    <name evidence="1" type="ORF">NAEGRDRAFT_72404</name>
</gene>
<name>D2VTS2_NAEGR</name>
<dbReference type="KEGG" id="ngr:NAEGRDRAFT_72404"/>
<dbReference type="Proteomes" id="UP000006671">
    <property type="component" value="Unassembled WGS sequence"/>
</dbReference>